<keyword evidence="1" id="KW-1133">Transmembrane helix</keyword>
<keyword evidence="1" id="KW-0812">Transmembrane</keyword>
<feature type="transmembrane region" description="Helical" evidence="1">
    <location>
        <begin position="12"/>
        <end position="33"/>
    </location>
</feature>
<name>A0A2G3DT59_9FIRM</name>
<evidence type="ECO:0000313" key="2">
    <source>
        <dbReference type="EMBL" id="PHU34070.1"/>
    </source>
</evidence>
<keyword evidence="1" id="KW-0472">Membrane</keyword>
<organism evidence="2 3">
    <name type="scientific">Pseudobutyrivibrio ruminis</name>
    <dbReference type="NCBI Taxonomy" id="46206"/>
    <lineage>
        <taxon>Bacteria</taxon>
        <taxon>Bacillati</taxon>
        <taxon>Bacillota</taxon>
        <taxon>Clostridia</taxon>
        <taxon>Lachnospirales</taxon>
        <taxon>Lachnospiraceae</taxon>
        <taxon>Pseudobutyrivibrio</taxon>
    </lineage>
</organism>
<dbReference type="AlphaFoldDB" id="A0A2G3DT59"/>
<dbReference type="Proteomes" id="UP000225889">
    <property type="component" value="Unassembled WGS sequence"/>
</dbReference>
<protein>
    <submittedName>
        <fullName evidence="2">Uncharacterized protein</fullName>
    </submittedName>
</protein>
<gene>
    <name evidence="2" type="ORF">CSX01_11965</name>
</gene>
<dbReference type="EMBL" id="PDYF01000040">
    <property type="protein sequence ID" value="PHU34070.1"/>
    <property type="molecule type" value="Genomic_DNA"/>
</dbReference>
<reference evidence="2 3" key="2">
    <citation type="submission" date="2017-10" db="EMBL/GenBank/DDBJ databases">
        <authorList>
            <person name="Banno H."/>
            <person name="Chua N.-H."/>
        </authorList>
    </citation>
    <scope>NUCLEOTIDE SEQUENCE [LARGE SCALE GENOMIC DNA]</scope>
    <source>
        <strain evidence="2 3">JK626</strain>
    </source>
</reference>
<dbReference type="RefSeq" id="WP_099392566.1">
    <property type="nucleotide sequence ID" value="NZ_PDYF01000040.1"/>
</dbReference>
<sequence length="172" mass="20547">MILERKDMRKKMWIIIILLFGAIIFHFVTLDYIKTIDYSLVTKYGNYYTANKEDMLKEVVSEDGEAIYDYYSDYVVIYLRQPSGNYRFSRIQFCTDKYTFGLWNITIGTSREKVEKLMRNSKKCGVYDSYMCDDNGKLLDITTYEYEDKAREYGFAIACDDDDKVRYITIWE</sequence>
<comment type="caution">
    <text evidence="2">The sequence shown here is derived from an EMBL/GenBank/DDBJ whole genome shotgun (WGS) entry which is preliminary data.</text>
</comment>
<evidence type="ECO:0000313" key="3">
    <source>
        <dbReference type="Proteomes" id="UP000225889"/>
    </source>
</evidence>
<reference evidence="2 3" key="1">
    <citation type="submission" date="2017-10" db="EMBL/GenBank/DDBJ databases">
        <title>Resolving the taxonomy of Roseburia spp., Eubacterium rectale and Agathobacter spp. through phylogenomic analysis.</title>
        <authorList>
            <person name="Sheridan P.O."/>
            <person name="Walker A.W."/>
            <person name="Duncan S.H."/>
            <person name="Scott K.P."/>
            <person name="Toole P.W.O."/>
            <person name="Luis P."/>
            <person name="Flint H.J."/>
        </authorList>
    </citation>
    <scope>NUCLEOTIDE SEQUENCE [LARGE SCALE GENOMIC DNA]</scope>
    <source>
        <strain evidence="2 3">JK626</strain>
    </source>
</reference>
<accession>A0A2G3DT59</accession>
<proteinExistence type="predicted"/>
<evidence type="ECO:0000256" key="1">
    <source>
        <dbReference type="SAM" id="Phobius"/>
    </source>
</evidence>